<dbReference type="PROSITE" id="PS50088">
    <property type="entry name" value="ANK_REPEAT"/>
    <property type="match status" value="2"/>
</dbReference>
<feature type="non-terminal residue" evidence="5">
    <location>
        <position position="1"/>
    </location>
</feature>
<dbReference type="Proteomes" id="UP000215902">
    <property type="component" value="Unassembled WGS sequence"/>
</dbReference>
<dbReference type="AlphaFoldDB" id="A0A267FXA6"/>
<evidence type="ECO:0000313" key="6">
    <source>
        <dbReference type="Proteomes" id="UP000215902"/>
    </source>
</evidence>
<dbReference type="EMBL" id="NIVC01000729">
    <property type="protein sequence ID" value="PAA77697.1"/>
    <property type="molecule type" value="Genomic_DNA"/>
</dbReference>
<sequence>KLLKSQMTVEKPEADAAAEAAAAPVAKLRVSNPKEELLCQAAEDGDCKTIGKLISEIENVELKWPRLENVNCLDALGRTALMRASQAGHYEAVKLLVANGADVNYRDWNGVTALHLAAKHHQLQVVKFLIMSEARLDALTRTGLAPIDLARYNSDTWTVLRQAATGTMPTVDHLVQTIEVPLVPAYAIPKPKSGDGKKKGKKGGKKSGKKGKKGGKKKKK</sequence>
<dbReference type="GO" id="GO:0085020">
    <property type="term" value="P:protein K6-linked ubiquitination"/>
    <property type="evidence" value="ECO:0007669"/>
    <property type="project" value="TreeGrafter"/>
</dbReference>
<dbReference type="OrthoDB" id="6235521at2759"/>
<proteinExistence type="predicted"/>
<name>A0A267FXA6_9PLAT</name>
<dbReference type="Pfam" id="PF12796">
    <property type="entry name" value="Ank_2"/>
    <property type="match status" value="1"/>
</dbReference>
<dbReference type="GO" id="GO:0031436">
    <property type="term" value="C:BRCA1-BARD1 complex"/>
    <property type="evidence" value="ECO:0007669"/>
    <property type="project" value="TreeGrafter"/>
</dbReference>
<dbReference type="GO" id="GO:0070531">
    <property type="term" value="C:BRCA1-A complex"/>
    <property type="evidence" value="ECO:0007669"/>
    <property type="project" value="TreeGrafter"/>
</dbReference>
<accession>A0A267FXA6</accession>
<dbReference type="InterPro" id="IPR002110">
    <property type="entry name" value="Ankyrin_rpt"/>
</dbReference>
<evidence type="ECO:0000256" key="1">
    <source>
        <dbReference type="ARBA" id="ARBA00022737"/>
    </source>
</evidence>
<dbReference type="Gene3D" id="1.25.40.20">
    <property type="entry name" value="Ankyrin repeat-containing domain"/>
    <property type="match status" value="1"/>
</dbReference>
<dbReference type="SMART" id="SM00248">
    <property type="entry name" value="ANK"/>
    <property type="match status" value="2"/>
</dbReference>
<reference evidence="5 6" key="1">
    <citation type="submission" date="2017-06" db="EMBL/GenBank/DDBJ databases">
        <title>A platform for efficient transgenesis in Macrostomum lignano, a flatworm model organism for stem cell research.</title>
        <authorList>
            <person name="Berezikov E."/>
        </authorList>
    </citation>
    <scope>NUCLEOTIDE SEQUENCE [LARGE SCALE GENOMIC DNA]</scope>
    <source>
        <strain evidence="5">DV1</strain>
        <tissue evidence="5">Whole organism</tissue>
    </source>
</reference>
<gene>
    <name evidence="5" type="ORF">BOX15_Mlig010693g4</name>
</gene>
<dbReference type="SUPFAM" id="SSF48403">
    <property type="entry name" value="Ankyrin repeat"/>
    <property type="match status" value="1"/>
</dbReference>
<comment type="caution">
    <text evidence="5">The sequence shown here is derived from an EMBL/GenBank/DDBJ whole genome shotgun (WGS) entry which is preliminary data.</text>
</comment>
<feature type="repeat" description="ANK" evidence="3">
    <location>
        <begin position="109"/>
        <end position="141"/>
    </location>
</feature>
<keyword evidence="1" id="KW-0677">Repeat</keyword>
<protein>
    <submittedName>
        <fullName evidence="5">Uncharacterized protein</fullName>
    </submittedName>
</protein>
<keyword evidence="6" id="KW-1185">Reference proteome</keyword>
<feature type="region of interest" description="Disordered" evidence="4">
    <location>
        <begin position="187"/>
        <end position="220"/>
    </location>
</feature>
<dbReference type="PANTHER" id="PTHR24171:SF8">
    <property type="entry name" value="BRCA1-ASSOCIATED RING DOMAIN PROTEIN 1"/>
    <property type="match status" value="1"/>
</dbReference>
<dbReference type="STRING" id="282301.A0A267FXA6"/>
<feature type="compositionally biased region" description="Basic residues" evidence="4">
    <location>
        <begin position="198"/>
        <end position="220"/>
    </location>
</feature>
<evidence type="ECO:0000256" key="4">
    <source>
        <dbReference type="SAM" id="MobiDB-lite"/>
    </source>
</evidence>
<evidence type="ECO:0000313" key="5">
    <source>
        <dbReference type="EMBL" id="PAA77697.1"/>
    </source>
</evidence>
<evidence type="ECO:0000256" key="3">
    <source>
        <dbReference type="PROSITE-ProRule" id="PRU00023"/>
    </source>
</evidence>
<dbReference type="InterPro" id="IPR036770">
    <property type="entry name" value="Ankyrin_rpt-contain_sf"/>
</dbReference>
<evidence type="ECO:0000256" key="2">
    <source>
        <dbReference type="ARBA" id="ARBA00023043"/>
    </source>
</evidence>
<dbReference type="PANTHER" id="PTHR24171">
    <property type="entry name" value="ANKYRIN REPEAT DOMAIN-CONTAINING PROTEIN 39-RELATED"/>
    <property type="match status" value="1"/>
</dbReference>
<feature type="repeat" description="ANK" evidence="3">
    <location>
        <begin position="76"/>
        <end position="108"/>
    </location>
</feature>
<organism evidence="5 6">
    <name type="scientific">Macrostomum lignano</name>
    <dbReference type="NCBI Taxonomy" id="282301"/>
    <lineage>
        <taxon>Eukaryota</taxon>
        <taxon>Metazoa</taxon>
        <taxon>Spiralia</taxon>
        <taxon>Lophotrochozoa</taxon>
        <taxon>Platyhelminthes</taxon>
        <taxon>Rhabditophora</taxon>
        <taxon>Macrostomorpha</taxon>
        <taxon>Macrostomida</taxon>
        <taxon>Macrostomidae</taxon>
        <taxon>Macrostomum</taxon>
    </lineage>
</organism>
<dbReference type="GO" id="GO:0004842">
    <property type="term" value="F:ubiquitin-protein transferase activity"/>
    <property type="evidence" value="ECO:0007669"/>
    <property type="project" value="TreeGrafter"/>
</dbReference>
<keyword evidence="2 3" id="KW-0040">ANK repeat</keyword>
<dbReference type="PROSITE" id="PS50297">
    <property type="entry name" value="ANK_REP_REGION"/>
    <property type="match status" value="2"/>
</dbReference>